<dbReference type="Proteomes" id="UP001566132">
    <property type="component" value="Unassembled WGS sequence"/>
</dbReference>
<feature type="domain" description="DUF4455" evidence="2">
    <location>
        <begin position="35"/>
        <end position="458"/>
    </location>
</feature>
<evidence type="ECO:0000259" key="2">
    <source>
        <dbReference type="Pfam" id="PF14643"/>
    </source>
</evidence>
<evidence type="ECO:0000313" key="3">
    <source>
        <dbReference type="EMBL" id="KAL1513176.1"/>
    </source>
</evidence>
<comment type="caution">
    <text evidence="3">The sequence shown here is derived from an EMBL/GenBank/DDBJ whole genome shotgun (WGS) entry which is preliminary data.</text>
</comment>
<feature type="coiled-coil region" evidence="1">
    <location>
        <begin position="386"/>
        <end position="440"/>
    </location>
</feature>
<evidence type="ECO:0000256" key="1">
    <source>
        <dbReference type="SAM" id="Coils"/>
    </source>
</evidence>
<dbReference type="Pfam" id="PF14643">
    <property type="entry name" value="DUF4455"/>
    <property type="match status" value="1"/>
</dbReference>
<keyword evidence="4" id="KW-1185">Reference proteome</keyword>
<dbReference type="EMBL" id="JBDJPC010000002">
    <property type="protein sequence ID" value="KAL1513176.1"/>
    <property type="molecule type" value="Genomic_DNA"/>
</dbReference>
<protein>
    <recommendedName>
        <fullName evidence="2">DUF4455 domain-containing protein</fullName>
    </recommendedName>
</protein>
<evidence type="ECO:0000313" key="4">
    <source>
        <dbReference type="Proteomes" id="UP001566132"/>
    </source>
</evidence>
<feature type="coiled-coil region" evidence="1">
    <location>
        <begin position="1066"/>
        <end position="1107"/>
    </location>
</feature>
<keyword evidence="1" id="KW-0175">Coiled coil</keyword>
<reference evidence="3 4" key="1">
    <citation type="submission" date="2024-05" db="EMBL/GenBank/DDBJ databases">
        <title>Genetic variation in Jamaican populations of the coffee berry borer (Hypothenemus hampei).</title>
        <authorList>
            <person name="Errbii M."/>
            <person name="Myrie A."/>
        </authorList>
    </citation>
    <scope>NUCLEOTIDE SEQUENCE [LARGE SCALE GENOMIC DNA]</scope>
    <source>
        <strain evidence="3">JA-Hopewell-2020-01-JO</strain>
        <tissue evidence="3">Whole body</tissue>
    </source>
</reference>
<proteinExistence type="predicted"/>
<name>A0ABD1F6E5_HYPHA</name>
<gene>
    <name evidence="3" type="ORF">ABEB36_002621</name>
</gene>
<accession>A0ABD1F6E5</accession>
<organism evidence="3 4">
    <name type="scientific">Hypothenemus hampei</name>
    <name type="common">Coffee berry borer</name>
    <dbReference type="NCBI Taxonomy" id="57062"/>
    <lineage>
        <taxon>Eukaryota</taxon>
        <taxon>Metazoa</taxon>
        <taxon>Ecdysozoa</taxon>
        <taxon>Arthropoda</taxon>
        <taxon>Hexapoda</taxon>
        <taxon>Insecta</taxon>
        <taxon>Pterygota</taxon>
        <taxon>Neoptera</taxon>
        <taxon>Endopterygota</taxon>
        <taxon>Coleoptera</taxon>
        <taxon>Polyphaga</taxon>
        <taxon>Cucujiformia</taxon>
        <taxon>Curculionidae</taxon>
        <taxon>Scolytinae</taxon>
        <taxon>Hypothenemus</taxon>
    </lineage>
</organism>
<dbReference type="AlphaFoldDB" id="A0ABD1F6E5"/>
<dbReference type="InterPro" id="IPR028089">
    <property type="entry name" value="DUF4455"/>
</dbReference>
<sequence>MEELDLQYLPIDFVGKSKPSKKIDAIYEKKKITLKRALDSLNSRKEEICEKYNKIFKEESELLKRNLNDTKGLIKNELYESTLASNYDNTKTIDINYFKQVYKRILELTSQKNDFVDNFYLDLVKNEKEKAKEFTEILKTTYEEIRNNTYKLPYECDEIIEFEIEKLNQTILCNNRNYAKLKFELKSEIENYAKNTIQDLQYVKECWIKYVSNQNENALNELRNTYVPVFADTVQTLGTKIEEATFNLQQIDSLIKNKEPEEWLKITRQTMANLDRKAKKITMDYKQASVIVYNRFFQELKTIAETLKDIPNFEHFPLEEIEVYTPTLKEIRENYDVEFEKIQTAWNDLMIKLLETMDNNYRFLNALTILWENHFQRTEVLRMIILRDLENTIKLNNKVCKQYETEHNILIDTLRQESSQEKAKKTFESIKKMLKTMEEKYHKQYQSEVTLFKKYKGAFDLEMDILLAEITRFLEIYPPDKEKDPKIQRKRASQTSDIAASIDDLIPNQMIYCKYQIDAISNWQFGIWEIISNYVLVAKTEIQSEIDKWIQNHIEYLNVRKEIRFRIHETRLEKIMAYIYEERLEELCKHENRLGEHKNAVEKYLQKIKEDCKCLKHEKIDMILMKFQSKISTIESNSFDAENSYAVAAFIPILNSKTKNALEEIDNAASQYLLKCDDLFEAIQNSHGIYLKTVKLFSEGGNFSTFEVKKLLKNLEKIEKHAKTIITNLKKDVDTKKVIVYETINEKKREVTNFLEAIFEEHKFKETLIKKRKILEKTLVNEVCTHQYNFQILTDEFEQFKREMSKNCENYDSLENFADSVKSITRKLTGIEKYLEIAVPVRLFSNMSKLELPPEIDHLPPTPLTKTPVMENEKNFHEMTNRLFNFKMGELENPNTFFLKLNSILRKHWEETIAYVTEFYKGHRNVFYLEEKNILTSLPQLMNELYNTYNHFQSQCETKVMQDTNEFLCFSFDYLIFCNDQFEMYMKEFCTKTLKNFDKFYNKEVKQILENYKNDMKTKYLDLQKKLKPSFGHPKNRMFLEKLQIQAENIYSDAKEYHDTIKTPLYAKLKEKFDEFVNNYLNLNQTLRKIEQILNEFKTILIELNKKLNEKVRLFRMMLNCRHLEISQGILKHDECILNNCKSFLKFYDSKSSHQFDNGAIMIISSFQKGVVISSRLPSPFISSEDMIRNENSKEFSDDTTDDLFFIYLREYHSKFCTEIENENLDDFLHILRAQWWCAVKNVLDLYTVKYDQCKNLF</sequence>